<keyword evidence="1" id="KW-0812">Transmembrane</keyword>
<keyword evidence="1" id="KW-0472">Membrane</keyword>
<dbReference type="Proteomes" id="UP001221757">
    <property type="component" value="Unassembled WGS sequence"/>
</dbReference>
<evidence type="ECO:0000313" key="2">
    <source>
        <dbReference type="EMBL" id="KAJ7629866.1"/>
    </source>
</evidence>
<keyword evidence="1" id="KW-1133">Transmembrane helix</keyword>
<dbReference type="AlphaFoldDB" id="A0AAD7BSN9"/>
<organism evidence="2 3">
    <name type="scientific">Mycena rosella</name>
    <name type="common">Pink bonnet</name>
    <name type="synonym">Agaricus rosellus</name>
    <dbReference type="NCBI Taxonomy" id="1033263"/>
    <lineage>
        <taxon>Eukaryota</taxon>
        <taxon>Fungi</taxon>
        <taxon>Dikarya</taxon>
        <taxon>Basidiomycota</taxon>
        <taxon>Agaricomycotina</taxon>
        <taxon>Agaricomycetes</taxon>
        <taxon>Agaricomycetidae</taxon>
        <taxon>Agaricales</taxon>
        <taxon>Marasmiineae</taxon>
        <taxon>Mycenaceae</taxon>
        <taxon>Mycena</taxon>
    </lineage>
</organism>
<evidence type="ECO:0000313" key="3">
    <source>
        <dbReference type="Proteomes" id="UP001221757"/>
    </source>
</evidence>
<proteinExistence type="predicted"/>
<dbReference type="EMBL" id="JARKIE010000528">
    <property type="protein sequence ID" value="KAJ7629866.1"/>
    <property type="molecule type" value="Genomic_DNA"/>
</dbReference>
<name>A0AAD7BSN9_MYCRO</name>
<sequence length="181" mass="19996">MPPPLHGKRPLTGHHPILPAMNRSEPSLLPKVPTYLFLKWTFGRGSVGWIIWPAVLLHTLFVATIVYSWVGTGRKWDISNVMLPVMGVVIGFVSSYRVMSAIRPLLVRQNGLGRCDAPDFGPHLAPGPAALVSADQDEAIGARHTPQEMLKIMAEKRMVLDLVERFAVALKHHLFILGSVL</sequence>
<reference evidence="2" key="1">
    <citation type="submission" date="2023-03" db="EMBL/GenBank/DDBJ databases">
        <title>Massive genome expansion in bonnet fungi (Mycena s.s.) driven by repeated elements and novel gene families across ecological guilds.</title>
        <authorList>
            <consortium name="Lawrence Berkeley National Laboratory"/>
            <person name="Harder C.B."/>
            <person name="Miyauchi S."/>
            <person name="Viragh M."/>
            <person name="Kuo A."/>
            <person name="Thoen E."/>
            <person name="Andreopoulos B."/>
            <person name="Lu D."/>
            <person name="Skrede I."/>
            <person name="Drula E."/>
            <person name="Henrissat B."/>
            <person name="Morin E."/>
            <person name="Kohler A."/>
            <person name="Barry K."/>
            <person name="LaButti K."/>
            <person name="Morin E."/>
            <person name="Salamov A."/>
            <person name="Lipzen A."/>
            <person name="Mereny Z."/>
            <person name="Hegedus B."/>
            <person name="Baldrian P."/>
            <person name="Stursova M."/>
            <person name="Weitz H."/>
            <person name="Taylor A."/>
            <person name="Grigoriev I.V."/>
            <person name="Nagy L.G."/>
            <person name="Martin F."/>
            <person name="Kauserud H."/>
        </authorList>
    </citation>
    <scope>NUCLEOTIDE SEQUENCE</scope>
    <source>
        <strain evidence="2">CBHHK067</strain>
    </source>
</reference>
<comment type="caution">
    <text evidence="2">The sequence shown here is derived from an EMBL/GenBank/DDBJ whole genome shotgun (WGS) entry which is preliminary data.</text>
</comment>
<feature type="transmembrane region" description="Helical" evidence="1">
    <location>
        <begin position="49"/>
        <end position="69"/>
    </location>
</feature>
<accession>A0AAD7BSN9</accession>
<keyword evidence="3" id="KW-1185">Reference proteome</keyword>
<evidence type="ECO:0000256" key="1">
    <source>
        <dbReference type="SAM" id="Phobius"/>
    </source>
</evidence>
<gene>
    <name evidence="2" type="ORF">B0H17DRAFT_543391</name>
</gene>
<protein>
    <submittedName>
        <fullName evidence="2">Uncharacterized protein</fullName>
    </submittedName>
</protein>
<feature type="transmembrane region" description="Helical" evidence="1">
    <location>
        <begin position="81"/>
        <end position="99"/>
    </location>
</feature>